<dbReference type="SMART" id="SM00304">
    <property type="entry name" value="HAMP"/>
    <property type="match status" value="1"/>
</dbReference>
<dbReference type="InterPro" id="IPR024478">
    <property type="entry name" value="HlyB_4HB_MCP"/>
</dbReference>
<dbReference type="SUPFAM" id="SSF58104">
    <property type="entry name" value="Methyl-accepting chemotaxis protein (MCP) signaling domain"/>
    <property type="match status" value="1"/>
</dbReference>
<comment type="caution">
    <text evidence="7">The sequence shown here is derived from an EMBL/GenBank/DDBJ whole genome shotgun (WGS) entry which is preliminary data.</text>
</comment>
<dbReference type="CDD" id="cd06225">
    <property type="entry name" value="HAMP"/>
    <property type="match status" value="1"/>
</dbReference>
<evidence type="ECO:0000259" key="6">
    <source>
        <dbReference type="PROSITE" id="PS50885"/>
    </source>
</evidence>
<dbReference type="PANTHER" id="PTHR32089:SF112">
    <property type="entry name" value="LYSOZYME-LIKE PROTEIN-RELATED"/>
    <property type="match status" value="1"/>
</dbReference>
<accession>A0A973W9U9</accession>
<dbReference type="PANTHER" id="PTHR32089">
    <property type="entry name" value="METHYL-ACCEPTING CHEMOTAXIS PROTEIN MCPB"/>
    <property type="match status" value="1"/>
</dbReference>
<dbReference type="Pfam" id="PF12729">
    <property type="entry name" value="4HB_MCP_1"/>
    <property type="match status" value="1"/>
</dbReference>
<dbReference type="PROSITE" id="PS50111">
    <property type="entry name" value="CHEMOTAXIS_TRANSDUC_2"/>
    <property type="match status" value="1"/>
</dbReference>
<name>A0A973W9U9_9BRAD</name>
<dbReference type="GO" id="GO:0016020">
    <property type="term" value="C:membrane"/>
    <property type="evidence" value="ECO:0007669"/>
    <property type="project" value="InterPro"/>
</dbReference>
<feature type="domain" description="Methyl-accepting transducer" evidence="5">
    <location>
        <begin position="309"/>
        <end position="545"/>
    </location>
</feature>
<dbReference type="Pfam" id="PF00672">
    <property type="entry name" value="HAMP"/>
    <property type="match status" value="1"/>
</dbReference>
<sequence>MTIKFQNLPIIAKIAVPAAIIALVAIGIVVQASLALSHLSATASDLVDGNARRVQYSLEAESNFNSAAVSEKNVILSASDTKAIASNIEAYNKATDATLAAVDRLASVTSDAGQQQLIDTLRRAVKDRREASAKVFELVTAGKLEDAFAYSRNVAAKHRQTAMEAVASLIAANVKGMQAARDQGIATADQTRIVLLFGAAAGLLCAFNILAWIAFSQIARPLSRMTEEMTKLAEGDLDIAVVGDDRSDEVGGLAKSLRVFKENAITARRLEAEQREEQLRKEARQRAVEGHIATFDNQVSEALNALTAASTEMHATAGSMSATAEETSRQATFVATASNEASANVQTVAVATEELHASISEITRQVTQAAQTARAAVDETDRTNATIESLAAAAQRIGEVISLIQNIASQTNLLALNATIEAARAGEAGKGFAVVANEVKALATQTAKATEDISSQIAAIQQETGQAVAAIRAIGGTIGRMSEIAAAISAAVEQQSAATRDISKNIQEVSRGTSEVSANVGSVNEAATETGSAATQVLTAADDLSQQSATLRGNVNAFLDKIRAA</sequence>
<dbReference type="GO" id="GO:0007165">
    <property type="term" value="P:signal transduction"/>
    <property type="evidence" value="ECO:0007669"/>
    <property type="project" value="UniProtKB-KW"/>
</dbReference>
<keyword evidence="4" id="KW-1133">Transmembrane helix</keyword>
<dbReference type="SMART" id="SM00283">
    <property type="entry name" value="MA"/>
    <property type="match status" value="1"/>
</dbReference>
<feature type="transmembrane region" description="Helical" evidence="4">
    <location>
        <begin position="193"/>
        <end position="215"/>
    </location>
</feature>
<organism evidence="7">
    <name type="scientific">Bradyrhizobium septentrionale</name>
    <dbReference type="NCBI Taxonomy" id="1404411"/>
    <lineage>
        <taxon>Bacteria</taxon>
        <taxon>Pseudomonadati</taxon>
        <taxon>Pseudomonadota</taxon>
        <taxon>Alphaproteobacteria</taxon>
        <taxon>Hyphomicrobiales</taxon>
        <taxon>Nitrobacteraceae</taxon>
        <taxon>Bradyrhizobium</taxon>
    </lineage>
</organism>
<comment type="similarity">
    <text evidence="2">Belongs to the methyl-accepting chemotaxis (MCP) protein family.</text>
</comment>
<dbReference type="Pfam" id="PF00015">
    <property type="entry name" value="MCPsignal"/>
    <property type="match status" value="1"/>
</dbReference>
<dbReference type="Gene3D" id="1.10.8.500">
    <property type="entry name" value="HAMP domain in histidine kinase"/>
    <property type="match status" value="1"/>
</dbReference>
<keyword evidence="4" id="KW-0812">Transmembrane</keyword>
<keyword evidence="1 3" id="KW-0807">Transducer</keyword>
<gene>
    <name evidence="7" type="ORF">HAP48_045040</name>
</gene>
<evidence type="ECO:0000256" key="2">
    <source>
        <dbReference type="ARBA" id="ARBA00029447"/>
    </source>
</evidence>
<evidence type="ECO:0000313" key="7">
    <source>
        <dbReference type="EMBL" id="NVI49892.1"/>
    </source>
</evidence>
<dbReference type="RefSeq" id="WP_166213250.1">
    <property type="nucleotide sequence ID" value="NZ_CP088285.1"/>
</dbReference>
<dbReference type="Gene3D" id="1.10.287.950">
    <property type="entry name" value="Methyl-accepting chemotaxis protein"/>
    <property type="match status" value="1"/>
</dbReference>
<keyword evidence="4" id="KW-0472">Membrane</keyword>
<dbReference type="EMBL" id="JAAOLE020000001">
    <property type="protein sequence ID" value="NVI49892.1"/>
    <property type="molecule type" value="Genomic_DNA"/>
</dbReference>
<evidence type="ECO:0000259" key="5">
    <source>
        <dbReference type="PROSITE" id="PS50111"/>
    </source>
</evidence>
<protein>
    <submittedName>
        <fullName evidence="7">MCP four helix bundle domain-containing protein</fullName>
    </submittedName>
</protein>
<dbReference type="InterPro" id="IPR004089">
    <property type="entry name" value="MCPsignal_dom"/>
</dbReference>
<evidence type="ECO:0000256" key="4">
    <source>
        <dbReference type="SAM" id="Phobius"/>
    </source>
</evidence>
<dbReference type="PROSITE" id="PS50885">
    <property type="entry name" value="HAMP"/>
    <property type="match status" value="1"/>
</dbReference>
<evidence type="ECO:0000256" key="3">
    <source>
        <dbReference type="PROSITE-ProRule" id="PRU00284"/>
    </source>
</evidence>
<feature type="domain" description="HAMP" evidence="6">
    <location>
        <begin position="216"/>
        <end position="269"/>
    </location>
</feature>
<evidence type="ECO:0000256" key="1">
    <source>
        <dbReference type="ARBA" id="ARBA00023224"/>
    </source>
</evidence>
<feature type="transmembrane region" description="Helical" evidence="4">
    <location>
        <begin position="14"/>
        <end position="36"/>
    </location>
</feature>
<dbReference type="AlphaFoldDB" id="A0A973W9U9"/>
<dbReference type="InterPro" id="IPR003660">
    <property type="entry name" value="HAMP_dom"/>
</dbReference>
<proteinExistence type="inferred from homology"/>
<reference evidence="7" key="1">
    <citation type="submission" date="2020-06" db="EMBL/GenBank/DDBJ databases">
        <title>Whole Genome Sequence of Bradyrhizobium sp. Strain 1S1.</title>
        <authorList>
            <person name="Bromfield E.S.P."/>
            <person name="Cloutier S."/>
        </authorList>
    </citation>
    <scope>NUCLEOTIDE SEQUENCE [LARGE SCALE GENOMIC DNA]</scope>
    <source>
        <strain evidence="7">1S1</strain>
    </source>
</reference>